<dbReference type="Proteomes" id="UP001498771">
    <property type="component" value="Unassembled WGS sequence"/>
</dbReference>
<dbReference type="GeneID" id="90035957"/>
<proteinExistence type="predicted"/>
<dbReference type="InterPro" id="IPR007557">
    <property type="entry name" value="PSP1_C"/>
</dbReference>
<dbReference type="NCBIfam" id="NF041131">
    <property type="entry name" value="RicT_YaaT_fam"/>
    <property type="match status" value="1"/>
</dbReference>
<feature type="domain" description="PSP1 C-terminal" evidence="1">
    <location>
        <begin position="134"/>
        <end position="219"/>
    </location>
</feature>
<dbReference type="Pfam" id="PF04468">
    <property type="entry name" value="PSP1"/>
    <property type="match status" value="1"/>
</dbReference>
<comment type="caution">
    <text evidence="2">The sequence shown here is derived from an EMBL/GenBank/DDBJ whole genome shotgun (WGS) entry which is preliminary data.</text>
</comment>
<evidence type="ECO:0000313" key="2">
    <source>
        <dbReference type="EMBL" id="KAK7205246.1"/>
    </source>
</evidence>
<evidence type="ECO:0000313" key="3">
    <source>
        <dbReference type="Proteomes" id="UP001498771"/>
    </source>
</evidence>
<dbReference type="PANTHER" id="PTHR43830">
    <property type="entry name" value="PROTEIN PSP1"/>
    <property type="match status" value="1"/>
</dbReference>
<organism evidence="2 3">
    <name type="scientific">Myxozyma melibiosi</name>
    <dbReference type="NCBI Taxonomy" id="54550"/>
    <lineage>
        <taxon>Eukaryota</taxon>
        <taxon>Fungi</taxon>
        <taxon>Dikarya</taxon>
        <taxon>Ascomycota</taxon>
        <taxon>Saccharomycotina</taxon>
        <taxon>Lipomycetes</taxon>
        <taxon>Lipomycetales</taxon>
        <taxon>Lipomycetaceae</taxon>
        <taxon>Myxozyma</taxon>
    </lineage>
</organism>
<dbReference type="EMBL" id="JBBJBU010000006">
    <property type="protein sequence ID" value="KAK7205246.1"/>
    <property type="molecule type" value="Genomic_DNA"/>
</dbReference>
<dbReference type="InterPro" id="IPR047767">
    <property type="entry name" value="PSP1-like"/>
</dbReference>
<gene>
    <name evidence="2" type="ORF">BZA70DRAFT_238424</name>
</gene>
<evidence type="ECO:0000259" key="1">
    <source>
        <dbReference type="PROSITE" id="PS51411"/>
    </source>
</evidence>
<name>A0ABR1F603_9ASCO</name>
<sequence length="221" mass="25170">MNNSRSELFNAFSQIHATASQQPRTAYNSANGVAFPSTQRLYCVQFKGGRLDVFYVPEGSGLGIKAGDLVIVDADRGKDLGKVTHEDVSIETARELKTLQHNEQQAALQQNSFDDSGNAKPLAESGMTAILQPKQIIRFAQPIEIQQLFVKKADEEKARKVCMAKVEERGMPMQIRDAEYQWDRRKLTFFYTASHRIDFRDLVRDLFRIYKTRIWMCAVST</sequence>
<keyword evidence="3" id="KW-1185">Reference proteome</keyword>
<dbReference type="PROSITE" id="PS51411">
    <property type="entry name" value="PSP1_C"/>
    <property type="match status" value="1"/>
</dbReference>
<dbReference type="PANTHER" id="PTHR43830:SF3">
    <property type="entry name" value="PROTEIN PSP1"/>
    <property type="match status" value="1"/>
</dbReference>
<accession>A0ABR1F603</accession>
<protein>
    <submittedName>
        <fullName evidence="2">PSP1 C-terminal conserved region-domain-containing protein</fullName>
    </submittedName>
</protein>
<dbReference type="RefSeq" id="XP_064768279.1">
    <property type="nucleotide sequence ID" value="XM_064910445.1"/>
</dbReference>
<reference evidence="2 3" key="1">
    <citation type="submission" date="2024-03" db="EMBL/GenBank/DDBJ databases">
        <title>Genome-scale model development and genomic sequencing of the oleaginous clade Lipomyces.</title>
        <authorList>
            <consortium name="Lawrence Berkeley National Laboratory"/>
            <person name="Czajka J.J."/>
            <person name="Han Y."/>
            <person name="Kim J."/>
            <person name="Mondo S.J."/>
            <person name="Hofstad B.A."/>
            <person name="Robles A."/>
            <person name="Haridas S."/>
            <person name="Riley R."/>
            <person name="LaButti K."/>
            <person name="Pangilinan J."/>
            <person name="Andreopoulos W."/>
            <person name="Lipzen A."/>
            <person name="Yan J."/>
            <person name="Wang M."/>
            <person name="Ng V."/>
            <person name="Grigoriev I.V."/>
            <person name="Spatafora J.W."/>
            <person name="Magnuson J.K."/>
            <person name="Baker S.E."/>
            <person name="Pomraning K.R."/>
        </authorList>
    </citation>
    <scope>NUCLEOTIDE SEQUENCE [LARGE SCALE GENOMIC DNA]</scope>
    <source>
        <strain evidence="2 3">Phaff 52-87</strain>
    </source>
</reference>